<name>A0A1M5MYX4_STRHI</name>
<proteinExistence type="predicted"/>
<dbReference type="EMBL" id="FQVN01000014">
    <property type="protein sequence ID" value="SHG81953.1"/>
    <property type="molecule type" value="Genomic_DNA"/>
</dbReference>
<keyword evidence="2" id="KW-1133">Transmembrane helix</keyword>
<sequence length="222" mass="22752">MPSAEVDRHLASCSACAQWLVRAEALTRAVRVRPAEATPDLVAAVAAAVPPRRPAVAARLALAGVALAQLLVALSQLLNSMTGHTGHGGASGHLFNEGAAWNLALGLGLLFVVRRVERAGALLPVLGSFVAVLGAYSAHDLITGVTTPARVLSHAPLLVALVLLFVVHREHRRRPVPGSPLAAGPGGDQHVGDEGWAAASGDLAGGGPRPLRPTAERRTDAA</sequence>
<gene>
    <name evidence="3" type="ORF">SAMN05444320_11489</name>
</gene>
<feature type="transmembrane region" description="Helical" evidence="2">
    <location>
        <begin position="60"/>
        <end position="78"/>
    </location>
</feature>
<reference evidence="3 4" key="1">
    <citation type="submission" date="2016-11" db="EMBL/GenBank/DDBJ databases">
        <authorList>
            <person name="Jaros S."/>
            <person name="Januszkiewicz K."/>
            <person name="Wedrychowicz H."/>
        </authorList>
    </citation>
    <scope>NUCLEOTIDE SEQUENCE [LARGE SCALE GENOMIC DNA]</scope>
    <source>
        <strain evidence="3 4">DSM 44523</strain>
    </source>
</reference>
<feature type="transmembrane region" description="Helical" evidence="2">
    <location>
        <begin position="151"/>
        <end position="167"/>
    </location>
</feature>
<protein>
    <submittedName>
        <fullName evidence="3">Predicted anti-sigma-YlaC factor YlaD, contains Zn-finger domain</fullName>
    </submittedName>
</protein>
<dbReference type="STRING" id="2017.SAMN05444320_11489"/>
<feature type="transmembrane region" description="Helical" evidence="2">
    <location>
        <begin position="121"/>
        <end position="139"/>
    </location>
</feature>
<dbReference type="Proteomes" id="UP000184501">
    <property type="component" value="Unassembled WGS sequence"/>
</dbReference>
<feature type="transmembrane region" description="Helical" evidence="2">
    <location>
        <begin position="98"/>
        <end position="114"/>
    </location>
</feature>
<accession>A0A1M5MYX4</accession>
<keyword evidence="2" id="KW-0812">Transmembrane</keyword>
<keyword evidence="2" id="KW-0472">Membrane</keyword>
<feature type="region of interest" description="Disordered" evidence="1">
    <location>
        <begin position="174"/>
        <end position="222"/>
    </location>
</feature>
<evidence type="ECO:0000256" key="2">
    <source>
        <dbReference type="SAM" id="Phobius"/>
    </source>
</evidence>
<evidence type="ECO:0000313" key="4">
    <source>
        <dbReference type="Proteomes" id="UP000184501"/>
    </source>
</evidence>
<organism evidence="3 4">
    <name type="scientific">Streptoalloteichus hindustanus</name>
    <dbReference type="NCBI Taxonomy" id="2017"/>
    <lineage>
        <taxon>Bacteria</taxon>
        <taxon>Bacillati</taxon>
        <taxon>Actinomycetota</taxon>
        <taxon>Actinomycetes</taxon>
        <taxon>Pseudonocardiales</taxon>
        <taxon>Pseudonocardiaceae</taxon>
        <taxon>Streptoalloteichus</taxon>
    </lineage>
</organism>
<evidence type="ECO:0000256" key="1">
    <source>
        <dbReference type="SAM" id="MobiDB-lite"/>
    </source>
</evidence>
<evidence type="ECO:0000313" key="3">
    <source>
        <dbReference type="EMBL" id="SHG81953.1"/>
    </source>
</evidence>
<dbReference type="AlphaFoldDB" id="A0A1M5MYX4"/>
<keyword evidence="4" id="KW-1185">Reference proteome</keyword>